<evidence type="ECO:0000313" key="1">
    <source>
        <dbReference type="EMBL" id="GCA96202.1"/>
    </source>
</evidence>
<proteinExistence type="predicted"/>
<organism evidence="1 2">
    <name type="scientific">Microcystis aeruginosa 11-30S32</name>
    <dbReference type="NCBI Taxonomy" id="2358142"/>
    <lineage>
        <taxon>Bacteria</taxon>
        <taxon>Bacillati</taxon>
        <taxon>Cyanobacteriota</taxon>
        <taxon>Cyanophyceae</taxon>
        <taxon>Oscillatoriophycideae</taxon>
        <taxon>Chroococcales</taxon>
        <taxon>Microcystaceae</taxon>
        <taxon>Microcystis</taxon>
    </lineage>
</organism>
<sequence>MVSSEEPKLLADKGYQGIVKIHELSEIPIRKG</sequence>
<gene>
    <name evidence="1" type="ORF">MAE30S32_48540</name>
</gene>
<reference evidence="1 2" key="1">
    <citation type="journal article" date="2019" name="Appl. Environ. Microbiol.">
        <title>Co-occurrence of broad and narrow host-range viruses infecting the toxic bloom-forming cyanobacterium Microcystis aeruginosa.</title>
        <authorList>
            <person name="Morimoto D."/>
            <person name="Tominaga K."/>
            <person name="Nishimura Y."/>
            <person name="Yoshida N."/>
            <person name="Kimura S."/>
            <person name="Sako Y."/>
            <person name="Yoshida T."/>
        </authorList>
    </citation>
    <scope>NUCLEOTIDE SEQUENCE [LARGE SCALE GENOMIC DNA]</scope>
    <source>
        <strain evidence="1 2">11-30S32</strain>
    </source>
</reference>
<dbReference type="EMBL" id="BHVU01000658">
    <property type="protein sequence ID" value="GCA96202.1"/>
    <property type="molecule type" value="Genomic_DNA"/>
</dbReference>
<protein>
    <submittedName>
        <fullName evidence="1">Mobile element protein</fullName>
    </submittedName>
</protein>
<evidence type="ECO:0000313" key="2">
    <source>
        <dbReference type="Proteomes" id="UP000321223"/>
    </source>
</evidence>
<accession>A0A510PQQ1</accession>
<dbReference type="AlphaFoldDB" id="A0A510PQQ1"/>
<dbReference type="Proteomes" id="UP000321223">
    <property type="component" value="Unassembled WGS sequence"/>
</dbReference>
<comment type="caution">
    <text evidence="1">The sequence shown here is derived from an EMBL/GenBank/DDBJ whole genome shotgun (WGS) entry which is preliminary data.</text>
</comment>
<feature type="non-terminal residue" evidence="1">
    <location>
        <position position="32"/>
    </location>
</feature>
<name>A0A510PQQ1_MICAE</name>